<comment type="subcellular location">
    <subcellularLocation>
        <location evidence="1">Cell surface</location>
    </subcellularLocation>
</comment>
<reference evidence="4 5" key="1">
    <citation type="submission" date="2017-11" db="EMBL/GenBank/DDBJ databases">
        <title>Comparitive Functional Genomics of Dry Heat Resistant strains isolated from the Viking Spacecraft.</title>
        <authorList>
            <person name="Seuylemezian A."/>
            <person name="Cooper K."/>
            <person name="Vaishampayan P."/>
        </authorList>
    </citation>
    <scope>NUCLEOTIDE SEQUENCE [LARGE SCALE GENOMIC DNA]</scope>
    <source>
        <strain evidence="4 5">V32-6</strain>
    </source>
</reference>
<dbReference type="RefSeq" id="WP_101651185.1">
    <property type="nucleotide sequence ID" value="NZ_PGVE01000090.1"/>
</dbReference>
<dbReference type="GO" id="GO:0009986">
    <property type="term" value="C:cell surface"/>
    <property type="evidence" value="ECO:0007669"/>
    <property type="project" value="UniProtKB-SubCell"/>
</dbReference>
<evidence type="ECO:0000313" key="5">
    <source>
        <dbReference type="Proteomes" id="UP000234950"/>
    </source>
</evidence>
<evidence type="ECO:0000313" key="4">
    <source>
        <dbReference type="EMBL" id="PLS01745.1"/>
    </source>
</evidence>
<dbReference type="PROSITE" id="PS00409">
    <property type="entry name" value="PROKAR_NTER_METHYL"/>
    <property type="match status" value="1"/>
</dbReference>
<dbReference type="OrthoDB" id="1653576at2"/>
<dbReference type="Proteomes" id="UP000234950">
    <property type="component" value="Unassembled WGS sequence"/>
</dbReference>
<accession>A0A2N5H8B0</accession>
<gene>
    <name evidence="4" type="ORF">CVD27_24125</name>
</gene>
<dbReference type="AlphaFoldDB" id="A0A2N5H8B0"/>
<dbReference type="NCBIfam" id="TIGR02532">
    <property type="entry name" value="IV_pilin_GFxxxE"/>
    <property type="match status" value="1"/>
</dbReference>
<keyword evidence="2" id="KW-0178">Competence</keyword>
<dbReference type="Pfam" id="PF07963">
    <property type="entry name" value="N_methyl"/>
    <property type="match status" value="1"/>
</dbReference>
<keyword evidence="5" id="KW-1185">Reference proteome</keyword>
<dbReference type="PIRSF" id="PIRSF021292">
    <property type="entry name" value="Competence_ComGD"/>
    <property type="match status" value="1"/>
</dbReference>
<keyword evidence="3" id="KW-0812">Transmembrane</keyword>
<dbReference type="InterPro" id="IPR016785">
    <property type="entry name" value="ComGD"/>
</dbReference>
<sequence>MNRNQKGFTLIESLLVLSIFIVISSITVFSLQPQHSVLEDENFISQLSADLLYAQQYAIAHQDEVSVMFMSNQFKYYMVPKADSQPIVERDYSTNISLTEGSLPLAFRFLPDGNINKFGSFFIQTKIKQYRLTFLIGKGRFYVTEQ</sequence>
<evidence type="ECO:0000256" key="2">
    <source>
        <dbReference type="ARBA" id="ARBA00023287"/>
    </source>
</evidence>
<dbReference type="EMBL" id="PGVE01000090">
    <property type="protein sequence ID" value="PLS01745.1"/>
    <property type="molecule type" value="Genomic_DNA"/>
</dbReference>
<comment type="caution">
    <text evidence="4">The sequence shown here is derived from an EMBL/GenBank/DDBJ whole genome shotgun (WGS) entry which is preliminary data.</text>
</comment>
<evidence type="ECO:0000256" key="1">
    <source>
        <dbReference type="ARBA" id="ARBA00004241"/>
    </source>
</evidence>
<evidence type="ECO:0000256" key="3">
    <source>
        <dbReference type="SAM" id="Phobius"/>
    </source>
</evidence>
<protein>
    <submittedName>
        <fullName evidence="4">Competence protein ComG</fullName>
    </submittedName>
</protein>
<name>A0A2N5H8B0_9BACI</name>
<feature type="transmembrane region" description="Helical" evidence="3">
    <location>
        <begin position="7"/>
        <end position="31"/>
    </location>
</feature>
<dbReference type="NCBIfam" id="NF040982">
    <property type="entry name" value="ComGD"/>
    <property type="match status" value="1"/>
</dbReference>
<keyword evidence="3" id="KW-1133">Transmembrane helix</keyword>
<dbReference type="GO" id="GO:0030420">
    <property type="term" value="P:establishment of competence for transformation"/>
    <property type="evidence" value="ECO:0007669"/>
    <property type="project" value="UniProtKB-KW"/>
</dbReference>
<organism evidence="4 5">
    <name type="scientific">Neobacillus cucumis</name>
    <dbReference type="NCBI Taxonomy" id="1740721"/>
    <lineage>
        <taxon>Bacteria</taxon>
        <taxon>Bacillati</taxon>
        <taxon>Bacillota</taxon>
        <taxon>Bacilli</taxon>
        <taxon>Bacillales</taxon>
        <taxon>Bacillaceae</taxon>
        <taxon>Neobacillus</taxon>
    </lineage>
</organism>
<dbReference type="InterPro" id="IPR012902">
    <property type="entry name" value="N_methyl_site"/>
</dbReference>
<keyword evidence="3" id="KW-0472">Membrane</keyword>
<proteinExistence type="predicted"/>